<dbReference type="AlphaFoldDB" id="A0A3S4RFK5"/>
<dbReference type="InterPro" id="IPR000182">
    <property type="entry name" value="GNAT_dom"/>
</dbReference>
<feature type="domain" description="N-acetyltransferase" evidence="1">
    <location>
        <begin position="20"/>
        <end position="161"/>
    </location>
</feature>
<evidence type="ECO:0000313" key="3">
    <source>
        <dbReference type="Proteomes" id="UP000282551"/>
    </source>
</evidence>
<evidence type="ECO:0000259" key="1">
    <source>
        <dbReference type="PROSITE" id="PS51186"/>
    </source>
</evidence>
<reference evidence="2 3" key="1">
    <citation type="submission" date="2018-12" db="EMBL/GenBank/DDBJ databases">
        <authorList>
            <consortium name="Pathogen Informatics"/>
        </authorList>
    </citation>
    <scope>NUCLEOTIDE SEQUENCE [LARGE SCALE GENOMIC DNA]</scope>
    <source>
        <strain evidence="2 3">NCTC10485</strain>
    </source>
</reference>
<keyword evidence="3" id="KW-1185">Reference proteome</keyword>
<organism evidence="2 3">
    <name type="scientific">Mycolicibacterium chitae</name>
    <name type="common">Mycobacterium chitae</name>
    <dbReference type="NCBI Taxonomy" id="1792"/>
    <lineage>
        <taxon>Bacteria</taxon>
        <taxon>Bacillati</taxon>
        <taxon>Actinomycetota</taxon>
        <taxon>Actinomycetes</taxon>
        <taxon>Mycobacteriales</taxon>
        <taxon>Mycobacteriaceae</taxon>
        <taxon>Mycolicibacterium</taxon>
    </lineage>
</organism>
<evidence type="ECO:0000313" key="2">
    <source>
        <dbReference type="EMBL" id="VEG49247.1"/>
    </source>
</evidence>
<dbReference type="PROSITE" id="PS51186">
    <property type="entry name" value="GNAT"/>
    <property type="match status" value="1"/>
</dbReference>
<gene>
    <name evidence="2" type="ORF">NCTC10485_03554</name>
</gene>
<dbReference type="RefSeq" id="WP_126334945.1">
    <property type="nucleotide sequence ID" value="NZ_AP022604.1"/>
</dbReference>
<dbReference type="GO" id="GO:0016747">
    <property type="term" value="F:acyltransferase activity, transferring groups other than amino-acyl groups"/>
    <property type="evidence" value="ECO:0007669"/>
    <property type="project" value="InterPro"/>
</dbReference>
<name>A0A3S4RFK5_MYCCI</name>
<protein>
    <submittedName>
        <fullName evidence="2">Mycothiol synthase</fullName>
    </submittedName>
</protein>
<dbReference type="OrthoDB" id="4688486at2"/>
<dbReference type="Gene3D" id="3.40.630.30">
    <property type="match status" value="1"/>
</dbReference>
<dbReference type="Proteomes" id="UP000282551">
    <property type="component" value="Chromosome"/>
</dbReference>
<dbReference type="SUPFAM" id="SSF55729">
    <property type="entry name" value="Acyl-CoA N-acyltransferases (Nat)"/>
    <property type="match status" value="1"/>
</dbReference>
<proteinExistence type="predicted"/>
<dbReference type="EMBL" id="LR134355">
    <property type="protein sequence ID" value="VEG49247.1"/>
    <property type="molecule type" value="Genomic_DNA"/>
</dbReference>
<sequence>MIDFEWRTELTAADEPELQHLLRSAAAYDDEAGFPQLHLDDLMSEGTSHLLVWLRADPRLDDTELALAHVLAAYLRVQPRPGGIGEVSYVVRPEFRSRGITTLLLEKIGLELNVDGGWQGTGVTALRVWARGNHPAAHRVSMRFHHCGISTIALEWRLLMPVRDLPAIDPDAPAVRRAATDAERSAADQLWQEHGGREAIPAGAELFVAGDGAELTGAVWVAPQAGEQTEYGTAGRIYGPVVPPGNQEALRTLLITALQPLRDAGLRVASTVVDSADWPVVHEARLLGFMHDRTDVQYAVGATGDTRSLPLPAEVD</sequence>
<accession>A0A3S4RFK5</accession>
<dbReference type="InterPro" id="IPR016181">
    <property type="entry name" value="Acyl_CoA_acyltransferase"/>
</dbReference>